<evidence type="ECO:0000256" key="1">
    <source>
        <dbReference type="ARBA" id="ARBA00011975"/>
    </source>
</evidence>
<protein>
    <recommendedName>
        <fullName evidence="1">DNA (cytosine-5-)-methyltransferase</fullName>
        <ecNumber evidence="1">2.1.1.37</ecNumber>
    </recommendedName>
</protein>
<dbReference type="EMBL" id="DSFE01000095">
    <property type="protein sequence ID" value="HEU98114.1"/>
    <property type="molecule type" value="Genomic_DNA"/>
</dbReference>
<dbReference type="GO" id="GO:0003677">
    <property type="term" value="F:DNA binding"/>
    <property type="evidence" value="ECO:0007669"/>
    <property type="project" value="TreeGrafter"/>
</dbReference>
<keyword evidence="3" id="KW-0808">Transferase</keyword>
<dbReference type="Proteomes" id="UP000885664">
    <property type="component" value="Unassembled WGS sequence"/>
</dbReference>
<dbReference type="PRINTS" id="PR00105">
    <property type="entry name" value="C5METTRFRASE"/>
</dbReference>
<dbReference type="SUPFAM" id="SSF53335">
    <property type="entry name" value="S-adenosyl-L-methionine-dependent methyltransferases"/>
    <property type="match status" value="1"/>
</dbReference>
<organism evidence="6">
    <name type="scientific">Fervidicoccus fontis</name>
    <dbReference type="NCBI Taxonomy" id="683846"/>
    <lineage>
        <taxon>Archaea</taxon>
        <taxon>Thermoproteota</taxon>
        <taxon>Thermoprotei</taxon>
        <taxon>Fervidicoccales</taxon>
        <taxon>Fervidicoccaceae</taxon>
        <taxon>Fervidicoccus</taxon>
    </lineage>
</organism>
<dbReference type="GO" id="GO:0032259">
    <property type="term" value="P:methylation"/>
    <property type="evidence" value="ECO:0007669"/>
    <property type="project" value="UniProtKB-KW"/>
</dbReference>
<dbReference type="InterPro" id="IPR001525">
    <property type="entry name" value="C5_MeTfrase"/>
</dbReference>
<comment type="caution">
    <text evidence="6">The sequence shown here is derived from an EMBL/GenBank/DDBJ whole genome shotgun (WGS) entry which is preliminary data.</text>
</comment>
<reference evidence="6" key="1">
    <citation type="journal article" date="2020" name="mSystems">
        <title>Genome- and Community-Level Interaction Insights into Carbon Utilization and Element Cycling Functions of Hydrothermarchaeota in Hydrothermal Sediment.</title>
        <authorList>
            <person name="Zhou Z."/>
            <person name="Liu Y."/>
            <person name="Xu W."/>
            <person name="Pan J."/>
            <person name="Luo Z.H."/>
            <person name="Li M."/>
        </authorList>
    </citation>
    <scope>NUCLEOTIDE SEQUENCE [LARGE SCALE GENOMIC DNA]</scope>
    <source>
        <strain evidence="6">SpSt-1259</strain>
    </source>
</reference>
<evidence type="ECO:0000256" key="5">
    <source>
        <dbReference type="SAM" id="MobiDB-lite"/>
    </source>
</evidence>
<evidence type="ECO:0000256" key="4">
    <source>
        <dbReference type="ARBA" id="ARBA00022691"/>
    </source>
</evidence>
<dbReference type="GO" id="GO:0003886">
    <property type="term" value="F:DNA (cytosine-5-)-methyltransferase activity"/>
    <property type="evidence" value="ECO:0007669"/>
    <property type="project" value="UniProtKB-EC"/>
</dbReference>
<accession>A0A7C2YSU6</accession>
<evidence type="ECO:0000256" key="2">
    <source>
        <dbReference type="ARBA" id="ARBA00022603"/>
    </source>
</evidence>
<dbReference type="AlphaFoldDB" id="A0A7C2YSU6"/>
<evidence type="ECO:0000313" key="6">
    <source>
        <dbReference type="EMBL" id="HEU98114.1"/>
    </source>
</evidence>
<dbReference type="Gene3D" id="3.40.50.150">
    <property type="entry name" value="Vaccinia Virus protein VP39"/>
    <property type="match status" value="1"/>
</dbReference>
<dbReference type="GO" id="GO:0044027">
    <property type="term" value="P:negative regulation of gene expression via chromosomal CpG island methylation"/>
    <property type="evidence" value="ECO:0007669"/>
    <property type="project" value="TreeGrafter"/>
</dbReference>
<keyword evidence="2 6" id="KW-0489">Methyltransferase</keyword>
<sequence length="324" mass="36160">MSSKKYRVVDLFSGGGGFSRGFKLKGFDIAFGIDNLKAAAKTYKANFPEAMVLAEDIKEVTGGLIESLVGSFEVLIGSPPCEPFTAANKNRKKDPLDRLYSDPQGILTLHFFRILSELKPRVWVMENVPAITEGPLKQALQTEAKRAGYPKVFFNVLKAEEYCTPSRRTRLFLSNIPILPKKCGRVVSVMEAIGDLPPPNYDHPPNHEPTTISPRKQKKVRRVKTGEAMIYYEGSGGRTLPNMIRLQPEDIAPTVLGSSRFIHPFEDRLLTVREQARLMGYPDDHVFLGGRDEQYNMVGESVPVTLSSAIADEVLKYLERDDGV</sequence>
<dbReference type="InterPro" id="IPR029063">
    <property type="entry name" value="SAM-dependent_MTases_sf"/>
</dbReference>
<feature type="region of interest" description="Disordered" evidence="5">
    <location>
        <begin position="197"/>
        <end position="216"/>
    </location>
</feature>
<dbReference type="Pfam" id="PF00145">
    <property type="entry name" value="DNA_methylase"/>
    <property type="match status" value="2"/>
</dbReference>
<evidence type="ECO:0000256" key="3">
    <source>
        <dbReference type="ARBA" id="ARBA00022679"/>
    </source>
</evidence>
<dbReference type="InterPro" id="IPR050390">
    <property type="entry name" value="C5-Methyltransferase"/>
</dbReference>
<proteinExistence type="predicted"/>
<dbReference type="PROSITE" id="PS51679">
    <property type="entry name" value="SAM_MT_C5"/>
    <property type="match status" value="1"/>
</dbReference>
<dbReference type="Gene3D" id="3.90.120.10">
    <property type="entry name" value="DNA Methylase, subunit A, domain 2"/>
    <property type="match status" value="1"/>
</dbReference>
<gene>
    <name evidence="6" type="ORF">ENO36_04605</name>
</gene>
<name>A0A7C2YSU6_9CREN</name>
<keyword evidence="4" id="KW-0949">S-adenosyl-L-methionine</keyword>
<dbReference type="EC" id="2.1.1.37" evidence="1"/>
<dbReference type="PANTHER" id="PTHR10629:SF52">
    <property type="entry name" value="DNA (CYTOSINE-5)-METHYLTRANSFERASE 1"/>
    <property type="match status" value="1"/>
</dbReference>
<dbReference type="PANTHER" id="PTHR10629">
    <property type="entry name" value="CYTOSINE-SPECIFIC METHYLTRANSFERASE"/>
    <property type="match status" value="1"/>
</dbReference>